<dbReference type="EC" id="2.3.1.-" evidence="9"/>
<dbReference type="InterPro" id="IPR014043">
    <property type="entry name" value="Acyl_transferase_dom"/>
</dbReference>
<dbReference type="Pfam" id="PF00550">
    <property type="entry name" value="PP-binding"/>
    <property type="match status" value="1"/>
</dbReference>
<keyword evidence="3 9" id="KW-0808">Transferase</keyword>
<dbReference type="EMBL" id="CCAE010000008">
    <property type="protein sequence ID" value="CDN87116.1"/>
    <property type="molecule type" value="Genomic_DNA"/>
</dbReference>
<dbReference type="InterPro" id="IPR016035">
    <property type="entry name" value="Acyl_Trfase/lysoPLipase"/>
</dbReference>
<dbReference type="InterPro" id="IPR029063">
    <property type="entry name" value="SAM-dependent_MTases_sf"/>
</dbReference>
<evidence type="ECO:0000256" key="6">
    <source>
        <dbReference type="SAM" id="MobiDB-lite"/>
    </source>
</evidence>
<dbReference type="PROSITE" id="PS50075">
    <property type="entry name" value="CARRIER"/>
    <property type="match status" value="1"/>
</dbReference>
<dbReference type="PANTHER" id="PTHR43775">
    <property type="entry name" value="FATTY ACID SYNTHASE"/>
    <property type="match status" value="1"/>
</dbReference>
<dbReference type="InterPro" id="IPR013217">
    <property type="entry name" value="Methyltransf_12"/>
</dbReference>
<dbReference type="GO" id="GO:0004315">
    <property type="term" value="F:3-oxoacyl-[acyl-carrier-protein] synthase activity"/>
    <property type="evidence" value="ECO:0007669"/>
    <property type="project" value="InterPro"/>
</dbReference>
<comment type="function">
    <text evidence="5">Involved in production of the polyketide antibiotic thailandamide.</text>
</comment>
<feature type="compositionally biased region" description="Low complexity" evidence="6">
    <location>
        <begin position="1318"/>
        <end position="1329"/>
    </location>
</feature>
<dbReference type="FunFam" id="3.40.47.10:FF:000019">
    <property type="entry name" value="Polyketide synthase type I"/>
    <property type="match status" value="1"/>
</dbReference>
<dbReference type="Gene3D" id="3.40.366.10">
    <property type="entry name" value="Malonyl-Coenzyme A Acyl Carrier Protein, domain 2"/>
    <property type="match status" value="1"/>
</dbReference>
<dbReference type="PANTHER" id="PTHR43775:SF37">
    <property type="entry name" value="SI:DKEY-61P9.11"/>
    <property type="match status" value="1"/>
</dbReference>
<dbReference type="CDD" id="cd00833">
    <property type="entry name" value="PKS"/>
    <property type="match status" value="1"/>
</dbReference>
<dbReference type="Pfam" id="PF08242">
    <property type="entry name" value="Methyltransf_12"/>
    <property type="match status" value="1"/>
</dbReference>
<feature type="region of interest" description="Disordered" evidence="6">
    <location>
        <begin position="1311"/>
        <end position="1330"/>
    </location>
</feature>
<dbReference type="PROSITE" id="PS00012">
    <property type="entry name" value="PHOSPHOPANTETHEINE"/>
    <property type="match status" value="1"/>
</dbReference>
<keyword evidence="10" id="KW-1185">Reference proteome</keyword>
<dbReference type="InterPro" id="IPR032821">
    <property type="entry name" value="PKS_assoc"/>
</dbReference>
<evidence type="ECO:0000259" key="7">
    <source>
        <dbReference type="PROSITE" id="PS50075"/>
    </source>
</evidence>
<dbReference type="InterPro" id="IPR006162">
    <property type="entry name" value="Ppantetheine_attach_site"/>
</dbReference>
<keyword evidence="9" id="KW-0012">Acyltransferase</keyword>
<dbReference type="InterPro" id="IPR016039">
    <property type="entry name" value="Thiolase-like"/>
</dbReference>
<dbReference type="RefSeq" id="WP_009517178.1">
    <property type="nucleotide sequence ID" value="NZ_CCAE010000008.1"/>
</dbReference>
<feature type="domain" description="Carrier" evidence="7">
    <location>
        <begin position="1352"/>
        <end position="1429"/>
    </location>
</feature>
<dbReference type="Pfam" id="PF02801">
    <property type="entry name" value="Ketoacyl-synt_C"/>
    <property type="match status" value="1"/>
</dbReference>
<dbReference type="PROSITE" id="PS52004">
    <property type="entry name" value="KS3_2"/>
    <property type="match status" value="1"/>
</dbReference>
<dbReference type="SUPFAM" id="SSF53901">
    <property type="entry name" value="Thiolase-like"/>
    <property type="match status" value="1"/>
</dbReference>
<dbReference type="SMART" id="SM00825">
    <property type="entry name" value="PKS_KS"/>
    <property type="match status" value="1"/>
</dbReference>
<dbReference type="Gene3D" id="3.40.47.10">
    <property type="match status" value="1"/>
</dbReference>
<dbReference type="CDD" id="cd02440">
    <property type="entry name" value="AdoMet_MTases"/>
    <property type="match status" value="1"/>
</dbReference>
<dbReference type="InterPro" id="IPR001227">
    <property type="entry name" value="Ac_transferase_dom_sf"/>
</dbReference>
<dbReference type="SUPFAM" id="SSF55048">
    <property type="entry name" value="Probable ACP-binding domain of malonyl-CoA ACP transacylase"/>
    <property type="match status" value="1"/>
</dbReference>
<dbReference type="InterPro" id="IPR016036">
    <property type="entry name" value="Malonyl_transacylase_ACP-bd"/>
</dbReference>
<dbReference type="Pfam" id="PF00698">
    <property type="entry name" value="Acyl_transf_1"/>
    <property type="match status" value="1"/>
</dbReference>
<dbReference type="Pfam" id="PF00109">
    <property type="entry name" value="ketoacyl-synt"/>
    <property type="match status" value="1"/>
</dbReference>
<dbReference type="Proteomes" id="UP000028878">
    <property type="component" value="Unassembled WGS sequence"/>
</dbReference>
<feature type="domain" description="Ketosynthase family 3 (KS3)" evidence="8">
    <location>
        <begin position="38"/>
        <end position="463"/>
    </location>
</feature>
<evidence type="ECO:0000313" key="9">
    <source>
        <dbReference type="EMBL" id="CDN87116.1"/>
    </source>
</evidence>
<dbReference type="InterPro" id="IPR014030">
    <property type="entry name" value="Ketoacyl_synth_N"/>
</dbReference>
<accession>A0A1L1PM39</accession>
<dbReference type="InterPro" id="IPR009081">
    <property type="entry name" value="PP-bd_ACP"/>
</dbReference>
<evidence type="ECO:0000313" key="10">
    <source>
        <dbReference type="Proteomes" id="UP000028878"/>
    </source>
</evidence>
<keyword evidence="2" id="KW-0597">Phosphoprotein</keyword>
<evidence type="ECO:0000256" key="3">
    <source>
        <dbReference type="ARBA" id="ARBA00022679"/>
    </source>
</evidence>
<keyword evidence="1" id="KW-0596">Phosphopantetheine</keyword>
<dbReference type="SMART" id="SM00823">
    <property type="entry name" value="PKS_PP"/>
    <property type="match status" value="1"/>
</dbReference>
<evidence type="ECO:0000256" key="1">
    <source>
        <dbReference type="ARBA" id="ARBA00022450"/>
    </source>
</evidence>
<dbReference type="PROSITE" id="PS00606">
    <property type="entry name" value="KS3_1"/>
    <property type="match status" value="1"/>
</dbReference>
<evidence type="ECO:0000259" key="8">
    <source>
        <dbReference type="PROSITE" id="PS52004"/>
    </source>
</evidence>
<dbReference type="InterPro" id="IPR020841">
    <property type="entry name" value="PKS_Beta-ketoAc_synthase_dom"/>
</dbReference>
<dbReference type="Pfam" id="PF16197">
    <property type="entry name" value="KAsynt_C_assoc"/>
    <property type="match status" value="1"/>
</dbReference>
<keyword evidence="4" id="KW-0511">Multifunctional enzyme</keyword>
<dbReference type="InterPro" id="IPR014031">
    <property type="entry name" value="Ketoacyl_synth_C"/>
</dbReference>
<dbReference type="InterPro" id="IPR020806">
    <property type="entry name" value="PKS_PP-bd"/>
</dbReference>
<dbReference type="SUPFAM" id="SSF53335">
    <property type="entry name" value="S-adenosyl-L-methionine-dependent methyltransferases"/>
    <property type="match status" value="1"/>
</dbReference>
<dbReference type="Gene3D" id="1.10.1200.10">
    <property type="entry name" value="ACP-like"/>
    <property type="match status" value="1"/>
</dbReference>
<protein>
    <submittedName>
        <fullName evidence="9">HctD</fullName>
        <ecNumber evidence="9">2.3.1.-</ecNumber>
    </submittedName>
</protein>
<dbReference type="GO" id="GO:0006633">
    <property type="term" value="P:fatty acid biosynthetic process"/>
    <property type="evidence" value="ECO:0007669"/>
    <property type="project" value="InterPro"/>
</dbReference>
<dbReference type="InterPro" id="IPR036736">
    <property type="entry name" value="ACP-like_sf"/>
</dbReference>
<dbReference type="GO" id="GO:0031177">
    <property type="term" value="F:phosphopantetheine binding"/>
    <property type="evidence" value="ECO:0007669"/>
    <property type="project" value="InterPro"/>
</dbReference>
<reference evidence="10" key="1">
    <citation type="submission" date="2014-11" db="EMBL/GenBank/DDBJ databases">
        <title>Draft genome sequence of Hydrogenophaga intermedia S1.</title>
        <authorList>
            <person name="Gan H.M."/>
            <person name="Chew T.H."/>
            <person name="Stolz A."/>
        </authorList>
    </citation>
    <scope>NUCLEOTIDE SEQUENCE [LARGE SCALE GENOMIC DNA]</scope>
    <source>
        <strain evidence="10">S1</strain>
    </source>
</reference>
<organism evidence="9 10">
    <name type="scientific">Hydrogenophaga intermedia</name>
    <dbReference type="NCBI Taxonomy" id="65786"/>
    <lineage>
        <taxon>Bacteria</taxon>
        <taxon>Pseudomonadati</taxon>
        <taxon>Pseudomonadota</taxon>
        <taxon>Betaproteobacteria</taxon>
        <taxon>Burkholderiales</taxon>
        <taxon>Comamonadaceae</taxon>
        <taxon>Hydrogenophaga</taxon>
    </lineage>
</organism>
<dbReference type="InterPro" id="IPR018201">
    <property type="entry name" value="Ketoacyl_synth_AS"/>
</dbReference>
<proteinExistence type="predicted"/>
<dbReference type="Gene3D" id="3.30.70.3290">
    <property type="match status" value="1"/>
</dbReference>
<dbReference type="SUPFAM" id="SSF47336">
    <property type="entry name" value="ACP-like"/>
    <property type="match status" value="1"/>
</dbReference>
<dbReference type="SUPFAM" id="SSF52151">
    <property type="entry name" value="FabD/lysophospholipase-like"/>
    <property type="match status" value="1"/>
</dbReference>
<dbReference type="FunFam" id="3.40.366.10:FF:000002">
    <property type="entry name" value="Probable polyketide synthase 2"/>
    <property type="match status" value="1"/>
</dbReference>
<gene>
    <name evidence="9" type="ORF">BN948_01535</name>
</gene>
<dbReference type="Gene3D" id="3.40.50.150">
    <property type="entry name" value="Vaccinia Virus protein VP39"/>
    <property type="match status" value="1"/>
</dbReference>
<dbReference type="GO" id="GO:0004312">
    <property type="term" value="F:fatty acid synthase activity"/>
    <property type="evidence" value="ECO:0007669"/>
    <property type="project" value="TreeGrafter"/>
</dbReference>
<evidence type="ECO:0000256" key="5">
    <source>
        <dbReference type="ARBA" id="ARBA00054155"/>
    </source>
</evidence>
<evidence type="ECO:0000256" key="2">
    <source>
        <dbReference type="ARBA" id="ARBA00022553"/>
    </source>
</evidence>
<name>A0A1L1PM39_HYDIT</name>
<evidence type="ECO:0000256" key="4">
    <source>
        <dbReference type="ARBA" id="ARBA00023268"/>
    </source>
</evidence>
<sequence length="1475" mass="156098">MTDPRANEALTPVKRALLEIRDLKAQLARAQAEQSALHEPIAIVGMGLRLPGGVRDAQGFAELLWSGTDAISTIPADRWDLDSLLSDDPDAPGKMTTRHGGFIDGVDRFDAEFFGISPREAASMDPQQRLMLQVAWEALEDAGHAGAGLAGSNTGVYLGVSNNDYGRALFAHRDEIDAYFATGNAYSVVAGRLSYVLGLQGPAVVVDTACSSSLVALHQACQGLRLGECDMALAGAVNLILTPEMNINFSRARMMAADGRCKTFDAAADGYVRGEGCAVLVLKRLSDARADGDRVLALIRGSAINQDGRSGGLTAPNGPAQEAVIRAALAAARVSGAAIGYVEAHGTGTPLGDPIEVQALGAVLGEGRDAAHPLPIGSVKTNIGHLEAAAGLAGVIKTVLALQRGEIPPHLHFSQGNPHIDWAALPVTVPTRTTPWPAVEGRRLAGVSSFGFSGTNAHVVLEGAAEVATAADAPPTERPLHLLALSARDGAALQALAHSADEALAVAQAPLADLCFTANAGRAHFSHRLVALGASADELRRSLAGAQTAVVEGARRPKIAFLFTGQGAQHAGMGRALYDSAPVFRQALDACADAATRVAPHLDRGLLEMMFSEPSDDSPVNHTLWAQPLTFSIEVALAALWRSWGVEPEAVMGHSLGEYAAACVAGVLSLDDALRLVAERGRLTHALPANGGMAAVFAPESVVKEAFARGGPSLSIAAHNGPEHLVLSGLRSELEAALAPLEARGVRIKWLRVPHAAHSPCIEPVLPEFARALQGVAHAAPRIALVSNLTGQFEGVEELGRPGYWPEHMRQPVRFAQSLRLLLEQGFTHFIEIGPHPVLLGMGAECAAALPEAAGVEWLPSLHRERADWTDLLESLRSLYLAGAEIDWAGLDAGPDKGVKRQRQAWPTYPFRERRHWMDVVGQPPAAPANAAQRWAGLQAAMDRQAERGPLDLNAPSYPAKWACLEELTVAHAALTLRDAGLFHVAGERHTLAQVLKAGGIAPTYGHLVQRWLERLAQRGALAQDGEAFTAPAPLPAPDMAALWSRAEALFTDNQPLLAYVRHCGQLVSAVLRGTESPLETLFPGGSFDLAEGLYERSATMRYVNGLAASAMAELARHATPARPLRVLELGAGTGGTTSSLLPVLPAQATRYHFTDVSDVFLDRAREHFAAWPHMSFGLLDMDRDPAGQGVAPGGFDVIVSANAVHASKDLRLTLQRLRELLAPGGALVLVESTVHMAWFDMTTGLIEGWQHFADDLRTDNPLLAPPVWLQALREAGFEAADAWPRAGSTASELGQHVIVARVAGEASGAIEADTPRDAPAVAAAPGKTAAREQTEALLRRVREALPGERVDVLREFVRDRVVRVLRLDANTPPGRHDRLMDLGFDSLMAVQLRNQLGTGLGLDKPLPATLMFDHPTIDALATHLLGRVMPAEASAPVAASVATSAAPAALGEAAVAAMSDEEIEALLLARLDKP</sequence>
<dbReference type="InterPro" id="IPR050091">
    <property type="entry name" value="PKS_NRPS_Biosynth_Enz"/>
</dbReference>
<dbReference type="SMART" id="SM00827">
    <property type="entry name" value="PKS_AT"/>
    <property type="match status" value="1"/>
</dbReference>